<proteinExistence type="predicted"/>
<dbReference type="EMBL" id="JAKGTH010000007">
    <property type="protein sequence ID" value="MCF4101334.1"/>
    <property type="molecule type" value="Genomic_DNA"/>
</dbReference>
<accession>A0ABS9EGR8</accession>
<dbReference type="Pfam" id="PF06293">
    <property type="entry name" value="Kdo"/>
    <property type="match status" value="1"/>
</dbReference>
<organism evidence="1 2">
    <name type="scientific">Gillisia lutea</name>
    <dbReference type="NCBI Taxonomy" id="2909668"/>
    <lineage>
        <taxon>Bacteria</taxon>
        <taxon>Pseudomonadati</taxon>
        <taxon>Bacteroidota</taxon>
        <taxon>Flavobacteriia</taxon>
        <taxon>Flavobacteriales</taxon>
        <taxon>Flavobacteriaceae</taxon>
        <taxon>Gillisia</taxon>
    </lineage>
</organism>
<dbReference type="RefSeq" id="WP_236133481.1">
    <property type="nucleotide sequence ID" value="NZ_JAKGTH010000007.1"/>
</dbReference>
<name>A0ABS9EGR8_9FLAO</name>
<protein>
    <submittedName>
        <fullName evidence="1">Kdo domain containing protein</fullName>
    </submittedName>
</protein>
<dbReference type="Proteomes" id="UP001179363">
    <property type="component" value="Unassembled WGS sequence"/>
</dbReference>
<evidence type="ECO:0000313" key="2">
    <source>
        <dbReference type="Proteomes" id="UP001179363"/>
    </source>
</evidence>
<sequence>MKTVFSEAYLDKREAILGFIQNFESSGAYLNKGDRNSIKIFDLGTKKINIKSFKIPNAVNKFAYRFLRKSKAERSFNYAEILISKNIGTPYPIAYIEKDTALAFKKSYYISEHLECDLTYRELVHDPSFPQREELLRAFTRFTYNLHEEGIEFLDHSPGNTLILLNNGDYQFFLVDLNRMNFKELTFEERMKNFSRLTPYKEMVQIMASEYSQLIDMPEAEVFKKMWGYTVEFQEKFQRKKKLKKQLKFWKK</sequence>
<reference evidence="1" key="1">
    <citation type="submission" date="2022-01" db="EMBL/GenBank/DDBJ databases">
        <title>Gillisia lutea sp. nov., isolated from marine plastic residues from the Malvarosa beach (Valencia, Spain).</title>
        <authorList>
            <person name="Vidal-Verdu A."/>
            <person name="Molina-Menor E."/>
            <person name="Satari L."/>
            <person name="Pascual J."/>
            <person name="Pereto J."/>
            <person name="Porcar M."/>
        </authorList>
    </citation>
    <scope>NUCLEOTIDE SEQUENCE</scope>
    <source>
        <strain evidence="1">M10.2A</strain>
    </source>
</reference>
<gene>
    <name evidence="1" type="ORF">L1I30_06630</name>
</gene>
<evidence type="ECO:0000313" key="1">
    <source>
        <dbReference type="EMBL" id="MCF4101334.1"/>
    </source>
</evidence>
<keyword evidence="2" id="KW-1185">Reference proteome</keyword>
<comment type="caution">
    <text evidence="1">The sequence shown here is derived from an EMBL/GenBank/DDBJ whole genome shotgun (WGS) entry which is preliminary data.</text>
</comment>